<dbReference type="EnsemblMetazoa" id="OVOC6543.1">
    <property type="protein sequence ID" value="OVOC6543.1"/>
    <property type="gene ID" value="WBGene00243352"/>
</dbReference>
<dbReference type="EMBL" id="CMVM020000177">
    <property type="status" value="NOT_ANNOTATED_CDS"/>
    <property type="molecule type" value="Genomic_DNA"/>
</dbReference>
<name>A0A8R1Y4M5_ONCVO</name>
<evidence type="ECO:0000313" key="2">
    <source>
        <dbReference type="Proteomes" id="UP000024404"/>
    </source>
</evidence>
<dbReference type="AlphaFoldDB" id="A0A8R1Y4M5"/>
<accession>A0A8R1Y4M5</accession>
<proteinExistence type="predicted"/>
<reference evidence="2" key="1">
    <citation type="submission" date="2013-10" db="EMBL/GenBank/DDBJ databases">
        <title>Genome sequencing of Onchocerca volvulus.</title>
        <authorList>
            <person name="Cotton J."/>
            <person name="Tsai J."/>
            <person name="Stanley E."/>
            <person name="Tracey A."/>
            <person name="Holroyd N."/>
            <person name="Lustigman S."/>
            <person name="Berriman M."/>
        </authorList>
    </citation>
    <scope>NUCLEOTIDE SEQUENCE</scope>
</reference>
<evidence type="ECO:0000313" key="1">
    <source>
        <dbReference type="EnsemblMetazoa" id="OVOC6543.1"/>
    </source>
</evidence>
<reference evidence="1" key="2">
    <citation type="submission" date="2022-06" db="UniProtKB">
        <authorList>
            <consortium name="EnsemblMetazoa"/>
        </authorList>
    </citation>
    <scope>IDENTIFICATION</scope>
</reference>
<dbReference type="Proteomes" id="UP000024404">
    <property type="component" value="Unassembled WGS sequence"/>
</dbReference>
<organism evidence="1 2">
    <name type="scientific">Onchocerca volvulus</name>
    <dbReference type="NCBI Taxonomy" id="6282"/>
    <lineage>
        <taxon>Eukaryota</taxon>
        <taxon>Metazoa</taxon>
        <taxon>Ecdysozoa</taxon>
        <taxon>Nematoda</taxon>
        <taxon>Chromadorea</taxon>
        <taxon>Rhabditida</taxon>
        <taxon>Spirurina</taxon>
        <taxon>Spiruromorpha</taxon>
        <taxon>Filarioidea</taxon>
        <taxon>Onchocercidae</taxon>
        <taxon>Onchocerca</taxon>
    </lineage>
</organism>
<protein>
    <submittedName>
        <fullName evidence="1">Uncharacterized protein</fullName>
    </submittedName>
</protein>
<sequence length="107" mass="12694">MFQSLCRCLIVAEFETYLPIFRPTWLNEDAINWEVSRCIIVTGCSLTLMSHSIFNFTTVYRLRLYLLNDTNGLRARINHTLNGEKYRFQSVLSTYIRRPPVQVWLPF</sequence>
<keyword evidence="2" id="KW-1185">Reference proteome</keyword>